<gene>
    <name evidence="1" type="ORF">HAX54_023285</name>
</gene>
<protein>
    <submittedName>
        <fullName evidence="1">Uncharacterized protein</fullName>
    </submittedName>
</protein>
<proteinExistence type="predicted"/>
<keyword evidence="2" id="KW-1185">Reference proteome</keyword>
<comment type="caution">
    <text evidence="1">The sequence shown here is derived from an EMBL/GenBank/DDBJ whole genome shotgun (WGS) entry which is preliminary data.</text>
</comment>
<sequence>MSDVSLRMSSDMINEWLMSYVSLWTNGDIIDKWLMSDMSLRMSSCVGVGTMLVAANRHSDGSLLYSDIDFIFFLLYYCRHC</sequence>
<accession>A0ABS8UXU6</accession>
<reference evidence="1 2" key="1">
    <citation type="journal article" date="2021" name="BMC Genomics">
        <title>Datura genome reveals duplications of psychoactive alkaloid biosynthetic genes and high mutation rate following tissue culture.</title>
        <authorList>
            <person name="Rajewski A."/>
            <person name="Carter-House D."/>
            <person name="Stajich J."/>
            <person name="Litt A."/>
        </authorList>
    </citation>
    <scope>NUCLEOTIDE SEQUENCE [LARGE SCALE GENOMIC DNA]</scope>
    <source>
        <strain evidence="1">AR-01</strain>
    </source>
</reference>
<name>A0ABS8UXU6_DATST</name>
<organism evidence="1 2">
    <name type="scientific">Datura stramonium</name>
    <name type="common">Jimsonweed</name>
    <name type="synonym">Common thornapple</name>
    <dbReference type="NCBI Taxonomy" id="4076"/>
    <lineage>
        <taxon>Eukaryota</taxon>
        <taxon>Viridiplantae</taxon>
        <taxon>Streptophyta</taxon>
        <taxon>Embryophyta</taxon>
        <taxon>Tracheophyta</taxon>
        <taxon>Spermatophyta</taxon>
        <taxon>Magnoliopsida</taxon>
        <taxon>eudicotyledons</taxon>
        <taxon>Gunneridae</taxon>
        <taxon>Pentapetalae</taxon>
        <taxon>asterids</taxon>
        <taxon>lamiids</taxon>
        <taxon>Solanales</taxon>
        <taxon>Solanaceae</taxon>
        <taxon>Solanoideae</taxon>
        <taxon>Datureae</taxon>
        <taxon>Datura</taxon>
    </lineage>
</organism>
<evidence type="ECO:0000313" key="2">
    <source>
        <dbReference type="Proteomes" id="UP000823775"/>
    </source>
</evidence>
<dbReference type="EMBL" id="JACEIK010002829">
    <property type="protein sequence ID" value="MCD9639036.1"/>
    <property type="molecule type" value="Genomic_DNA"/>
</dbReference>
<evidence type="ECO:0000313" key="1">
    <source>
        <dbReference type="EMBL" id="MCD9639036.1"/>
    </source>
</evidence>
<dbReference type="Proteomes" id="UP000823775">
    <property type="component" value="Unassembled WGS sequence"/>
</dbReference>